<dbReference type="InterPro" id="IPR036387">
    <property type="entry name" value="Neurhyp_horm_dom_sf"/>
</dbReference>
<reference evidence="10 11" key="1">
    <citation type="journal article" date="2020" name="Nat. Commun.">
        <title>Donkey genomes provide new insights into domestication and selection for coat color.</title>
        <authorList>
            <person name="Wang"/>
            <person name="C."/>
            <person name="Li"/>
            <person name="H."/>
            <person name="Guo"/>
            <person name="Y."/>
            <person name="Huang"/>
            <person name="J."/>
            <person name="Sun"/>
            <person name="Y."/>
            <person name="Min"/>
            <person name="J."/>
            <person name="Wang"/>
            <person name="J."/>
            <person name="Fang"/>
            <person name="X."/>
            <person name="Zhao"/>
            <person name="Z."/>
            <person name="Wang"/>
            <person name="S."/>
            <person name="Zhang"/>
            <person name="Y."/>
            <person name="Liu"/>
            <person name="Q."/>
            <person name="Jiang"/>
            <person name="Q."/>
            <person name="Wang"/>
            <person name="X."/>
            <person name="Guo"/>
            <person name="Y."/>
            <person name="Yang"/>
            <person name="C."/>
            <person name="Wang"/>
            <person name="Y."/>
            <person name="Tian"/>
            <person name="F."/>
            <person name="Zhuang"/>
            <person name="G."/>
            <person name="Fan"/>
            <person name="Y."/>
            <person name="Gao"/>
            <person name="Q."/>
            <person name="Li"/>
            <person name="Y."/>
            <person name="Ju"/>
            <person name="Z."/>
            <person name="Li"/>
            <person name="J."/>
            <person name="Li"/>
            <person name="R."/>
            <person name="Hou"/>
            <person name="M."/>
            <person name="Yang"/>
            <person name="G."/>
            <person name="Liu"/>
            <person name="G."/>
            <person name="Liu"/>
            <person name="W."/>
            <person name="Guo"/>
            <person name="J."/>
            <person name="Pan"/>
            <person name="S."/>
            <person name="Fan"/>
            <person name="G."/>
            <person name="Zhang"/>
            <person name="W."/>
            <person name="Zhang"/>
            <person name="R."/>
            <person name="Yu"/>
            <person name="J."/>
            <person name="Zhang"/>
            <person name="X."/>
            <person name="Yin"/>
            <person name="Q."/>
            <person name="Ji"/>
            <person name="C."/>
            <person name="Jin"/>
            <person name="Y."/>
            <person name="Yue"/>
            <person name="G."/>
            <person name="Liu"/>
            <person name="M."/>
            <person name="Xu"/>
            <person name="J."/>
            <person name="Liu"/>
            <person name="S."/>
            <person name="Jordana"/>
            <person name="J."/>
            <person name="Noce"/>
            <person name="A."/>
            <person name="Amills"/>
            <person name="M."/>
            <person name="Wu"/>
            <person name="D.D."/>
            <person name="Li"/>
            <person name="S."/>
            <person name="Zhou"/>
            <person name="X. and Zhong"/>
            <person name="J."/>
        </authorList>
    </citation>
    <scope>NUCLEOTIDE SEQUENCE [LARGE SCALE GENOMIC DNA]</scope>
</reference>
<evidence type="ECO:0000256" key="7">
    <source>
        <dbReference type="ARBA" id="ARBA00040473"/>
    </source>
</evidence>
<evidence type="ECO:0000256" key="6">
    <source>
        <dbReference type="ARBA" id="ARBA00037658"/>
    </source>
</evidence>
<feature type="compositionally biased region" description="Low complexity" evidence="9">
    <location>
        <begin position="145"/>
        <end position="155"/>
    </location>
</feature>
<evidence type="ECO:0000256" key="4">
    <source>
        <dbReference type="ARBA" id="ARBA00022815"/>
    </source>
</evidence>
<accession>A0A9L0IDG7</accession>
<dbReference type="Pfam" id="PF00184">
    <property type="entry name" value="Hormone_5"/>
    <property type="match status" value="1"/>
</dbReference>
<dbReference type="Proteomes" id="UP000694387">
    <property type="component" value="Chromosome 15"/>
</dbReference>
<feature type="compositionally biased region" description="Low complexity" evidence="9">
    <location>
        <begin position="15"/>
        <end position="28"/>
    </location>
</feature>
<evidence type="ECO:0000256" key="8">
    <source>
        <dbReference type="ARBA" id="ARBA00045158"/>
    </source>
</evidence>
<evidence type="ECO:0000313" key="11">
    <source>
        <dbReference type="Proteomes" id="UP000694387"/>
    </source>
</evidence>
<dbReference type="GO" id="GO:0031894">
    <property type="term" value="F:V1A vasopressin receptor binding"/>
    <property type="evidence" value="ECO:0007669"/>
    <property type="project" value="TreeGrafter"/>
</dbReference>
<gene>
    <name evidence="10" type="primary">OXT</name>
</gene>
<dbReference type="GO" id="GO:0005185">
    <property type="term" value="F:neurohypophyseal hormone activity"/>
    <property type="evidence" value="ECO:0007669"/>
    <property type="project" value="InterPro"/>
</dbReference>
<keyword evidence="2" id="KW-0165">Cleavage on pair of basic residues</keyword>
<dbReference type="GO" id="GO:0005615">
    <property type="term" value="C:extracellular space"/>
    <property type="evidence" value="ECO:0007669"/>
    <property type="project" value="TreeGrafter"/>
</dbReference>
<dbReference type="InterPro" id="IPR000981">
    <property type="entry name" value="Neurhyp_horm"/>
</dbReference>
<dbReference type="PRINTS" id="PR00831">
    <property type="entry name" value="NEUROPHYSIN"/>
</dbReference>
<proteinExistence type="inferred from homology"/>
<keyword evidence="11" id="KW-1185">Reference proteome</keyword>
<name>A0A9L0IDG7_EQUAS</name>
<dbReference type="SMART" id="SM00003">
    <property type="entry name" value="NH"/>
    <property type="match status" value="1"/>
</dbReference>
<comment type="similarity">
    <text evidence="1">Belongs to the vasopressin/oxytocin family.</text>
</comment>
<keyword evidence="4" id="KW-0027">Amidation</keyword>
<evidence type="ECO:0000256" key="9">
    <source>
        <dbReference type="SAM" id="MobiDB-lite"/>
    </source>
</evidence>
<dbReference type="Ensembl" id="ENSEAST00005071020.1">
    <property type="protein sequence ID" value="ENSEASP00005035820.1"/>
    <property type="gene ID" value="ENSEASG00005031053.1"/>
</dbReference>
<dbReference type="GO" id="GO:0030141">
    <property type="term" value="C:secretory granule"/>
    <property type="evidence" value="ECO:0007669"/>
    <property type="project" value="TreeGrafter"/>
</dbReference>
<comment type="function">
    <text evidence="6">Neurophysin 1 specifically binds oxytocin.</text>
</comment>
<dbReference type="PANTHER" id="PTHR11681:SF2">
    <property type="entry name" value="OXYTOCIN-NEUROPHYSIN 1"/>
    <property type="match status" value="1"/>
</dbReference>
<evidence type="ECO:0000256" key="2">
    <source>
        <dbReference type="ARBA" id="ARBA00022685"/>
    </source>
</evidence>
<evidence type="ECO:0000256" key="3">
    <source>
        <dbReference type="ARBA" id="ARBA00022702"/>
    </source>
</evidence>
<evidence type="ECO:0000256" key="5">
    <source>
        <dbReference type="ARBA" id="ARBA00023157"/>
    </source>
</evidence>
<sequence>ATDPEPAHPHHGRPQPRLLPARPPGADLRLLHPELPPGRQEGRAGPRRAQGERPSPGPPAPGAQGPAAQGRPGHSLPRARPAWERRNVGDFDPPPLTVLGPEQRQSDPEPPGLLCRPSPPRGARTPRPAHPPASRVPRRSPARRPPAAGSPLPSRQCLPCGPGGKGRCFGPSICCGDELGCFVGTAEALRCQEENYLPSPCQSGQKPCGSGGRCAAAGICCSPDGCLADPSCDHEAAFSQR</sequence>
<keyword evidence="3" id="KW-0372">Hormone</keyword>
<dbReference type="FunFam" id="2.60.9.10:FF:000001">
    <property type="entry name" value="oxytocin-neurophysin 1"/>
    <property type="match status" value="1"/>
</dbReference>
<feature type="region of interest" description="Disordered" evidence="9">
    <location>
        <begin position="1"/>
        <end position="156"/>
    </location>
</feature>
<evidence type="ECO:0000256" key="1">
    <source>
        <dbReference type="ARBA" id="ARBA00007369"/>
    </source>
</evidence>
<comment type="function">
    <text evidence="8">Oxytocin causes contraction of the smooth muscle of the uterus and of the mammary gland. Acts by binding to oxytocin receptor (OXTR).</text>
</comment>
<reference evidence="10" key="3">
    <citation type="submission" date="2025-09" db="UniProtKB">
        <authorList>
            <consortium name="Ensembl"/>
        </authorList>
    </citation>
    <scope>IDENTIFICATION</scope>
</reference>
<organism evidence="10 11">
    <name type="scientific">Equus asinus</name>
    <name type="common">Donkey</name>
    <name type="synonym">Equus africanus asinus</name>
    <dbReference type="NCBI Taxonomy" id="9793"/>
    <lineage>
        <taxon>Eukaryota</taxon>
        <taxon>Metazoa</taxon>
        <taxon>Chordata</taxon>
        <taxon>Craniata</taxon>
        <taxon>Vertebrata</taxon>
        <taxon>Euteleostomi</taxon>
        <taxon>Mammalia</taxon>
        <taxon>Eutheria</taxon>
        <taxon>Laurasiatheria</taxon>
        <taxon>Perissodactyla</taxon>
        <taxon>Equidae</taxon>
        <taxon>Equus</taxon>
    </lineage>
</organism>
<dbReference type="GeneTree" id="ENSGT00390000004511"/>
<dbReference type="SUPFAM" id="SSF49606">
    <property type="entry name" value="Neurophysin II"/>
    <property type="match status" value="1"/>
</dbReference>
<evidence type="ECO:0000313" key="10">
    <source>
        <dbReference type="Ensembl" id="ENSEASP00005035820.1"/>
    </source>
</evidence>
<feature type="compositionally biased region" description="Low complexity" evidence="9">
    <location>
        <begin position="62"/>
        <end position="73"/>
    </location>
</feature>
<dbReference type="PANTHER" id="PTHR11681">
    <property type="entry name" value="NEUROPHYSIN"/>
    <property type="match status" value="1"/>
</dbReference>
<dbReference type="Gene3D" id="2.60.9.10">
    <property type="entry name" value="Neurohypophysial hormone domain"/>
    <property type="match status" value="1"/>
</dbReference>
<keyword evidence="5" id="KW-1015">Disulfide bond</keyword>
<dbReference type="GO" id="GO:0031855">
    <property type="term" value="F:oxytocin receptor binding"/>
    <property type="evidence" value="ECO:0007669"/>
    <property type="project" value="TreeGrafter"/>
</dbReference>
<protein>
    <recommendedName>
        <fullName evidence="7">Oxytocin-neurophysin 1</fullName>
    </recommendedName>
</protein>
<reference evidence="10" key="2">
    <citation type="submission" date="2025-08" db="UniProtKB">
        <authorList>
            <consortium name="Ensembl"/>
        </authorList>
    </citation>
    <scope>IDENTIFICATION</scope>
</reference>
<dbReference type="AlphaFoldDB" id="A0A9L0IDG7"/>